<evidence type="ECO:0000313" key="3">
    <source>
        <dbReference type="Proteomes" id="UP000253046"/>
    </source>
</evidence>
<dbReference type="Gene3D" id="3.10.129.10">
    <property type="entry name" value="Hotdog Thioesterase"/>
    <property type="match status" value="1"/>
</dbReference>
<keyword evidence="1" id="KW-0456">Lyase</keyword>
<dbReference type="PANTHER" id="PTHR30272:SF1">
    <property type="entry name" value="3-HYDROXYACYL-[ACYL-CARRIER-PROTEIN] DEHYDRATASE"/>
    <property type="match status" value="1"/>
</dbReference>
<dbReference type="InterPro" id="IPR013114">
    <property type="entry name" value="FabA_FabZ"/>
</dbReference>
<reference evidence="2 3" key="1">
    <citation type="submission" date="2018-06" db="EMBL/GenBank/DDBJ databases">
        <title>Genomic Encyclopedia of Type Strains, Phase IV (KMG-IV): sequencing the most valuable type-strain genomes for metagenomic binning, comparative biology and taxonomic classification.</title>
        <authorList>
            <person name="Goeker M."/>
        </authorList>
    </citation>
    <scope>NUCLEOTIDE SEQUENCE [LARGE SCALE GENOMIC DNA]</scope>
    <source>
        <strain evidence="2 3">DSM 30166</strain>
    </source>
</reference>
<proteinExistence type="predicted"/>
<dbReference type="RefSeq" id="WP_170132585.1">
    <property type="nucleotide sequence ID" value="NZ_MJMA01000057.1"/>
</dbReference>
<dbReference type="PANTHER" id="PTHR30272">
    <property type="entry name" value="3-HYDROXYACYL-[ACYL-CARRIER-PROTEIN] DEHYDRATASE"/>
    <property type="match status" value="1"/>
</dbReference>
<comment type="caution">
    <text evidence="2">The sequence shown here is derived from an EMBL/GenBank/DDBJ whole genome shotgun (WGS) entry which is preliminary data.</text>
</comment>
<dbReference type="Proteomes" id="UP000253046">
    <property type="component" value="Unassembled WGS sequence"/>
</dbReference>
<protein>
    <submittedName>
        <fullName evidence="2">3-hydroxymyristoyl/3-hydroxydecanoyl-(Acyl carrier protein) dehydratase</fullName>
    </submittedName>
</protein>
<keyword evidence="3" id="KW-1185">Reference proteome</keyword>
<sequence>MLMENKQLVNSYPQQLDYHQIIKLVPYRSPWLLIDSVVQWDQDSIVVQKAISGADPMMAAHLPDGPSIMPGVLLIEFIGQATMLLSTLTAREPTNIQTAVLGRCKGEFISPARIGELITGHLSITDVIAGKSFYEGIVFAGERKVCKVSGVGAFISKGGLHE</sequence>
<name>A0A366HYV5_9GAMM</name>
<dbReference type="Pfam" id="PF22817">
    <property type="entry name" value="ApeP-like"/>
    <property type="match status" value="1"/>
</dbReference>
<organism evidence="2 3">
    <name type="scientific">Brenneria salicis ATCC 15712 = DSM 30166</name>
    <dbReference type="NCBI Taxonomy" id="714314"/>
    <lineage>
        <taxon>Bacteria</taxon>
        <taxon>Pseudomonadati</taxon>
        <taxon>Pseudomonadota</taxon>
        <taxon>Gammaproteobacteria</taxon>
        <taxon>Enterobacterales</taxon>
        <taxon>Pectobacteriaceae</taxon>
        <taxon>Brenneria</taxon>
    </lineage>
</organism>
<evidence type="ECO:0000313" key="2">
    <source>
        <dbReference type="EMBL" id="RBP57718.1"/>
    </source>
</evidence>
<evidence type="ECO:0000256" key="1">
    <source>
        <dbReference type="ARBA" id="ARBA00023239"/>
    </source>
</evidence>
<dbReference type="EMBL" id="QNRY01000060">
    <property type="protein sequence ID" value="RBP57718.1"/>
    <property type="molecule type" value="Genomic_DNA"/>
</dbReference>
<dbReference type="SUPFAM" id="SSF54637">
    <property type="entry name" value="Thioesterase/thiol ester dehydrase-isomerase"/>
    <property type="match status" value="1"/>
</dbReference>
<dbReference type="InterPro" id="IPR029069">
    <property type="entry name" value="HotDog_dom_sf"/>
</dbReference>
<gene>
    <name evidence="2" type="ORF">DES54_1603</name>
</gene>
<dbReference type="GO" id="GO:0016829">
    <property type="term" value="F:lyase activity"/>
    <property type="evidence" value="ECO:0007669"/>
    <property type="project" value="UniProtKB-KW"/>
</dbReference>
<dbReference type="AlphaFoldDB" id="A0A366HYV5"/>
<accession>A0A366HYV5</accession>
<dbReference type="InterPro" id="IPR016776">
    <property type="entry name" value="ApeP-like_dehydratase"/>
</dbReference>